<dbReference type="Proteomes" id="UP000243807">
    <property type="component" value="Chromosome"/>
</dbReference>
<evidence type="ECO:0000259" key="7">
    <source>
        <dbReference type="Pfam" id="PF00460"/>
    </source>
</evidence>
<feature type="domain" description="Flagellar basal body rod protein N-terminal" evidence="7">
    <location>
        <begin position="9"/>
        <end position="36"/>
    </location>
</feature>
<accession>A0A1P8UGT3</accession>
<keyword evidence="9" id="KW-0969">Cilium</keyword>
<name>A0A1P8UGT3_9GAMM</name>
<evidence type="ECO:0000259" key="8">
    <source>
        <dbReference type="Pfam" id="PF06429"/>
    </source>
</evidence>
<dbReference type="InterPro" id="IPR010930">
    <property type="entry name" value="Flg_bb/hook_C_dom"/>
</dbReference>
<dbReference type="PANTHER" id="PTHR30435:SF2">
    <property type="entry name" value="FLAGELLAR BASAL-BODY ROD PROTEIN FLGC"/>
    <property type="match status" value="1"/>
</dbReference>
<dbReference type="STRING" id="1765967.BW247_07660"/>
<keyword evidence="4 6" id="KW-0975">Bacterial flagellum</keyword>
<dbReference type="AlphaFoldDB" id="A0A1P8UGT3"/>
<evidence type="ECO:0000256" key="3">
    <source>
        <dbReference type="ARBA" id="ARBA00017941"/>
    </source>
</evidence>
<dbReference type="EMBL" id="CP019434">
    <property type="protein sequence ID" value="APZ42984.1"/>
    <property type="molecule type" value="Genomic_DNA"/>
</dbReference>
<evidence type="ECO:0000313" key="9">
    <source>
        <dbReference type="EMBL" id="APZ42984.1"/>
    </source>
</evidence>
<evidence type="ECO:0000313" key="10">
    <source>
        <dbReference type="Proteomes" id="UP000243807"/>
    </source>
</evidence>
<gene>
    <name evidence="9" type="ORF">BW247_07660</name>
</gene>
<comment type="subcellular location">
    <subcellularLocation>
        <location evidence="1 6">Bacterial flagellum basal body</location>
    </subcellularLocation>
</comment>
<proteinExistence type="inferred from homology"/>
<dbReference type="InterPro" id="IPR001444">
    <property type="entry name" value="Flag_bb_rod_N"/>
</dbReference>
<evidence type="ECO:0000256" key="4">
    <source>
        <dbReference type="ARBA" id="ARBA00023143"/>
    </source>
</evidence>
<dbReference type="Pfam" id="PF00460">
    <property type="entry name" value="Flg_bb_rod"/>
    <property type="match status" value="1"/>
</dbReference>
<feature type="domain" description="Flagellar basal-body/hook protein C-terminal" evidence="8">
    <location>
        <begin position="96"/>
        <end position="141"/>
    </location>
</feature>
<dbReference type="RefSeq" id="WP_076836632.1">
    <property type="nucleotide sequence ID" value="NZ_CP019434.1"/>
</dbReference>
<dbReference type="KEGG" id="afy:BW247_07660"/>
<reference evidence="9 10" key="1">
    <citation type="submission" date="2017-01" db="EMBL/GenBank/DDBJ databases">
        <title>Draft sequence of Acidihalobacter ferrooxidans strain DSM 14175 (strain V8).</title>
        <authorList>
            <person name="Khaleque H.N."/>
            <person name="Ramsay J.P."/>
            <person name="Murphy R.J.T."/>
            <person name="Kaksonen A.H."/>
            <person name="Boxall N.J."/>
            <person name="Watkin E.L.J."/>
        </authorList>
    </citation>
    <scope>NUCLEOTIDE SEQUENCE [LARGE SCALE GENOMIC DNA]</scope>
    <source>
        <strain evidence="9 10">V8</strain>
    </source>
</reference>
<evidence type="ECO:0000256" key="1">
    <source>
        <dbReference type="ARBA" id="ARBA00004117"/>
    </source>
</evidence>
<keyword evidence="10" id="KW-1185">Reference proteome</keyword>
<dbReference type="PANTHER" id="PTHR30435">
    <property type="entry name" value="FLAGELLAR PROTEIN"/>
    <property type="match status" value="1"/>
</dbReference>
<comment type="similarity">
    <text evidence="2">Belongs to the flagella basal body rod proteins family.</text>
</comment>
<comment type="subunit">
    <text evidence="5 6">The basal body constitutes a major portion of the flagellar organelle and consists of four rings (L,P,S, and M) mounted on a central rod. The rod consists of about 26 subunits of FlgG in the distal portion, and FlgB, FlgC and FlgF are thought to build up the proximal portion of the rod with about 6 subunits each.</text>
</comment>
<protein>
    <recommendedName>
        <fullName evidence="3 6">Flagellar basal-body rod protein FlgC</fullName>
    </recommendedName>
</protein>
<organism evidence="9 10">
    <name type="scientific">Acidihalobacter ferrooxydans</name>
    <dbReference type="NCBI Taxonomy" id="1765967"/>
    <lineage>
        <taxon>Bacteria</taxon>
        <taxon>Pseudomonadati</taxon>
        <taxon>Pseudomonadota</taxon>
        <taxon>Gammaproteobacteria</taxon>
        <taxon>Chromatiales</taxon>
        <taxon>Ectothiorhodospiraceae</taxon>
        <taxon>Acidihalobacter</taxon>
    </lineage>
</organism>
<dbReference type="OrthoDB" id="9794148at2"/>
<evidence type="ECO:0000256" key="6">
    <source>
        <dbReference type="RuleBase" id="RU362062"/>
    </source>
</evidence>
<dbReference type="Pfam" id="PF06429">
    <property type="entry name" value="Flg_bbr_C"/>
    <property type="match status" value="1"/>
</dbReference>
<evidence type="ECO:0000256" key="5">
    <source>
        <dbReference type="ARBA" id="ARBA00025933"/>
    </source>
</evidence>
<sequence length="144" mass="15283">MSLYNIFGIAGSGMSAQSVRLNTVASNLANANDVAGSEKDAYRARQPIFKAVLLNAQQGAGNGPSQAAYGVEVTGVQQSAAPIRKEYQPGNPLADKQGYVYTSNVNPVEQLANMISASRSYQSDVNMISTTQKLLLNTLQLANK</sequence>
<keyword evidence="9" id="KW-0282">Flagellum</keyword>
<keyword evidence="9" id="KW-0966">Cell projection</keyword>
<evidence type="ECO:0000256" key="2">
    <source>
        <dbReference type="ARBA" id="ARBA00009677"/>
    </source>
</evidence>
<dbReference type="InterPro" id="IPR006299">
    <property type="entry name" value="FlgC"/>
</dbReference>
<dbReference type="GO" id="GO:0071978">
    <property type="term" value="P:bacterial-type flagellum-dependent swarming motility"/>
    <property type="evidence" value="ECO:0007669"/>
    <property type="project" value="TreeGrafter"/>
</dbReference>
<dbReference type="GO" id="GO:0030694">
    <property type="term" value="C:bacterial-type flagellum basal body, rod"/>
    <property type="evidence" value="ECO:0007669"/>
    <property type="project" value="UniProtKB-UniRule"/>
</dbReference>
<dbReference type="NCBIfam" id="TIGR01395">
    <property type="entry name" value="FlgC"/>
    <property type="match status" value="1"/>
</dbReference>